<dbReference type="PATRIC" id="fig|1122241.3.peg.1076"/>
<name>A0A151B0D0_9FIRM</name>
<reference evidence="1 2" key="1">
    <citation type="submission" date="2016-02" db="EMBL/GenBank/DDBJ databases">
        <title>Genome sequence of Moorella mulderi DSM 14980.</title>
        <authorList>
            <person name="Poehlein A."/>
            <person name="Daniel R."/>
        </authorList>
    </citation>
    <scope>NUCLEOTIDE SEQUENCE [LARGE SCALE GENOMIC DNA]</scope>
    <source>
        <strain evidence="1 2">DSM 14980</strain>
    </source>
</reference>
<protein>
    <submittedName>
        <fullName evidence="1">Uncharacterized protein</fullName>
    </submittedName>
</protein>
<gene>
    <name evidence="1" type="ORF">MOMUL_10260</name>
</gene>
<sequence length="127" mass="14499">MNLQEAVRQVNEASNSELGFLRDRAKGDVRHLIGREVIFEDVAVVTSKYYNNENILFTIRGDNAHYFRICSGPVVESVKKLMEGLTNDGKDWDAIAVTINEVRSHQGRRYYVLTARILEEAEEQIAL</sequence>
<dbReference type="OrthoDB" id="1726924at2"/>
<evidence type="ECO:0000313" key="2">
    <source>
        <dbReference type="Proteomes" id="UP000075670"/>
    </source>
</evidence>
<dbReference type="RefSeq" id="WP_062282326.1">
    <property type="nucleotide sequence ID" value="NZ_LTBC01000002.1"/>
</dbReference>
<dbReference type="EMBL" id="LTBC01000002">
    <property type="protein sequence ID" value="KYH33242.1"/>
    <property type="molecule type" value="Genomic_DNA"/>
</dbReference>
<organism evidence="1 2">
    <name type="scientific">Moorella mulderi DSM 14980</name>
    <dbReference type="NCBI Taxonomy" id="1122241"/>
    <lineage>
        <taxon>Bacteria</taxon>
        <taxon>Bacillati</taxon>
        <taxon>Bacillota</taxon>
        <taxon>Clostridia</taxon>
        <taxon>Neomoorellales</taxon>
        <taxon>Neomoorellaceae</taxon>
        <taxon>Neomoorella</taxon>
    </lineage>
</organism>
<evidence type="ECO:0000313" key="1">
    <source>
        <dbReference type="EMBL" id="KYH33242.1"/>
    </source>
</evidence>
<accession>A0A151B0D0</accession>
<keyword evidence="2" id="KW-1185">Reference proteome</keyword>
<proteinExistence type="predicted"/>
<dbReference type="Proteomes" id="UP000075670">
    <property type="component" value="Unassembled WGS sequence"/>
</dbReference>
<dbReference type="AlphaFoldDB" id="A0A151B0D0"/>
<comment type="caution">
    <text evidence="1">The sequence shown here is derived from an EMBL/GenBank/DDBJ whole genome shotgun (WGS) entry which is preliminary data.</text>
</comment>